<evidence type="ECO:0008006" key="6">
    <source>
        <dbReference type="Google" id="ProtNLM"/>
    </source>
</evidence>
<feature type="coiled-coil region" evidence="2">
    <location>
        <begin position="305"/>
        <end position="367"/>
    </location>
</feature>
<gene>
    <name evidence="4" type="ORF">CSSPTR1EN2_LOCUS17433</name>
</gene>
<evidence type="ECO:0000256" key="1">
    <source>
        <dbReference type="ARBA" id="ARBA00005485"/>
    </source>
</evidence>
<comment type="similarity">
    <text evidence="1">Belongs to the WEB family.</text>
</comment>
<evidence type="ECO:0000313" key="5">
    <source>
        <dbReference type="Proteomes" id="UP001497512"/>
    </source>
</evidence>
<dbReference type="Pfam" id="PF05701">
    <property type="entry name" value="WEMBL"/>
    <property type="match status" value="1"/>
</dbReference>
<evidence type="ECO:0000256" key="3">
    <source>
        <dbReference type="SAM" id="MobiDB-lite"/>
    </source>
</evidence>
<protein>
    <recommendedName>
        <fullName evidence="6">WEB family protein</fullName>
    </recommendedName>
</protein>
<feature type="coiled-coil region" evidence="2">
    <location>
        <begin position="189"/>
        <end position="280"/>
    </location>
</feature>
<reference evidence="4" key="1">
    <citation type="submission" date="2024-02" db="EMBL/GenBank/DDBJ databases">
        <authorList>
            <consortium name="ELIXIR-Norway"/>
            <consortium name="Elixir Norway"/>
        </authorList>
    </citation>
    <scope>NUCLEOTIDE SEQUENCE</scope>
</reference>
<dbReference type="Proteomes" id="UP001497512">
    <property type="component" value="Chromosome 5"/>
</dbReference>
<evidence type="ECO:0000313" key="4">
    <source>
        <dbReference type="EMBL" id="CAK9225319.1"/>
    </source>
</evidence>
<keyword evidence="2" id="KW-0175">Coiled coil</keyword>
<proteinExistence type="inferred from homology"/>
<dbReference type="EMBL" id="OZ019897">
    <property type="protein sequence ID" value="CAK9225319.1"/>
    <property type="molecule type" value="Genomic_DNA"/>
</dbReference>
<sequence length="654" mass="71919">MTESRIEIDTAAPFASVKDALNIFGEGSSTRVQRNFTIGPSPDQRMSSLEAELHLAHSELTKAREQLAASESKDLKKLQDNNCHMEDKENTQEYSFESDGSSWQAQLDAALEQQSAVEQETVRKEIEILQAELDAVNMQYRVTAADLATTLSEIKSMREHMQGLMDAKTLAEEQAEHFSMVAEMSAKKVDELTNDLSVMKESLLRANESHMEAEREFSTALAAESKKSADTVNAAAAEVANLNAKVKETEAKLLSATAELERMEQEISATKEREQKALKSEVAANLSLQRMKIDVEDAKVATDKARAMAIQLEDVNAKLKKAAEQEICLLASLASLKAELKNMNAELVNAKNEAEAATSRLEEVQNHSCVELEAAALGLTKAKESLSSSMAALQQMTTEAEDAKVAAAEAAIDSMKLRQELEQAMAHTSTLESRLQAALMETEAARASEVMALQEITYIKEKASTNRDTPQVGPEDTHTHEEYKAMTRKVQEADELANKRVAAAMAQADAAKVMEKEMLGKMDAAKKLIESTQTAMRDAIQRAEAAESAKAAVEGELRRWRADGEQRRKACVEAPIQAVRSNGTVKGNLPNGSRKIFESTKSESYARSQNVNPVTLKDRETLAQALQYKFPSEKVAKKSIFATKFGPYFSKKVK</sequence>
<dbReference type="InterPro" id="IPR008545">
    <property type="entry name" value="Web"/>
</dbReference>
<evidence type="ECO:0000256" key="2">
    <source>
        <dbReference type="SAM" id="Coils"/>
    </source>
</evidence>
<feature type="compositionally biased region" description="Basic and acidic residues" evidence="3">
    <location>
        <begin position="70"/>
        <end position="91"/>
    </location>
</feature>
<dbReference type="PANTHER" id="PTHR32054:SF31">
    <property type="entry name" value="PROTEIN WEAK CHLOROPLAST MOVEMENT UNDER BLUE LIGHT 1"/>
    <property type="match status" value="1"/>
</dbReference>
<organism evidence="4 5">
    <name type="scientific">Sphagnum troendelagicum</name>
    <dbReference type="NCBI Taxonomy" id="128251"/>
    <lineage>
        <taxon>Eukaryota</taxon>
        <taxon>Viridiplantae</taxon>
        <taxon>Streptophyta</taxon>
        <taxon>Embryophyta</taxon>
        <taxon>Bryophyta</taxon>
        <taxon>Sphagnophytina</taxon>
        <taxon>Sphagnopsida</taxon>
        <taxon>Sphagnales</taxon>
        <taxon>Sphagnaceae</taxon>
        <taxon>Sphagnum</taxon>
    </lineage>
</organism>
<dbReference type="PANTHER" id="PTHR32054">
    <property type="entry name" value="HEAVY CHAIN, PUTATIVE, EXPRESSED-RELATED-RELATED"/>
    <property type="match status" value="1"/>
</dbReference>
<accession>A0ABP0UM43</accession>
<feature type="coiled-coil region" evidence="2">
    <location>
        <begin position="522"/>
        <end position="563"/>
    </location>
</feature>
<feature type="region of interest" description="Disordered" evidence="3">
    <location>
        <begin position="70"/>
        <end position="99"/>
    </location>
</feature>
<keyword evidence="5" id="KW-1185">Reference proteome</keyword>
<name>A0ABP0UM43_9BRYO</name>